<proteinExistence type="predicted"/>
<evidence type="ECO:0000313" key="3">
    <source>
        <dbReference type="Proteomes" id="UP000325579"/>
    </source>
</evidence>
<dbReference type="Proteomes" id="UP000325579">
    <property type="component" value="Unassembled WGS sequence"/>
</dbReference>
<feature type="region of interest" description="Disordered" evidence="1">
    <location>
        <begin position="1"/>
        <end position="23"/>
    </location>
</feature>
<evidence type="ECO:0000313" key="2">
    <source>
        <dbReference type="EMBL" id="KAE8399714.1"/>
    </source>
</evidence>
<sequence length="70" mass="7508">MMALSGHQPKHGAEGDESGHWGMKHGGCCQTLDRKLFGSLQAKSTGTEVRKPQSLVETNMIDVLAAPICE</sequence>
<gene>
    <name evidence="2" type="ORF">BDV37DRAFT_226770</name>
</gene>
<organism evidence="2 3">
    <name type="scientific">Aspergillus pseudonomiae</name>
    <dbReference type="NCBI Taxonomy" id="1506151"/>
    <lineage>
        <taxon>Eukaryota</taxon>
        <taxon>Fungi</taxon>
        <taxon>Dikarya</taxon>
        <taxon>Ascomycota</taxon>
        <taxon>Pezizomycotina</taxon>
        <taxon>Eurotiomycetes</taxon>
        <taxon>Eurotiomycetidae</taxon>
        <taxon>Eurotiales</taxon>
        <taxon>Aspergillaceae</taxon>
        <taxon>Aspergillus</taxon>
        <taxon>Aspergillus subgen. Circumdati</taxon>
    </lineage>
</organism>
<dbReference type="RefSeq" id="XP_031937033.1">
    <property type="nucleotide sequence ID" value="XM_032080274.1"/>
</dbReference>
<dbReference type="GeneID" id="43664965"/>
<protein>
    <submittedName>
        <fullName evidence="2">Uncharacterized protein</fullName>
    </submittedName>
</protein>
<evidence type="ECO:0000256" key="1">
    <source>
        <dbReference type="SAM" id="MobiDB-lite"/>
    </source>
</evidence>
<accession>A0A5N7CZW7</accession>
<reference evidence="2 3" key="1">
    <citation type="submission" date="2019-04" db="EMBL/GenBank/DDBJ databases">
        <authorList>
            <consortium name="DOE Joint Genome Institute"/>
            <person name="Mondo S."/>
            <person name="Kjaerbolling I."/>
            <person name="Vesth T."/>
            <person name="Frisvad J.C."/>
            <person name="Nybo J.L."/>
            <person name="Theobald S."/>
            <person name="Kildgaard S."/>
            <person name="Isbrandt T."/>
            <person name="Kuo A."/>
            <person name="Sato A."/>
            <person name="Lyhne E.K."/>
            <person name="Kogle M.E."/>
            <person name="Wiebenga A."/>
            <person name="Kun R.S."/>
            <person name="Lubbers R.J."/>
            <person name="Makela M.R."/>
            <person name="Barry K."/>
            <person name="Chovatia M."/>
            <person name="Clum A."/>
            <person name="Daum C."/>
            <person name="Haridas S."/>
            <person name="He G."/>
            <person name="LaButti K."/>
            <person name="Lipzen A."/>
            <person name="Riley R."/>
            <person name="Salamov A."/>
            <person name="Simmons B.A."/>
            <person name="Magnuson J.K."/>
            <person name="Henrissat B."/>
            <person name="Mortensen U.H."/>
            <person name="Larsen T.O."/>
            <person name="Devries R.P."/>
            <person name="Grigoriev I.V."/>
            <person name="Machida M."/>
            <person name="Baker S.E."/>
            <person name="Andersen M.R."/>
            <person name="Cantor M.N."/>
            <person name="Hua S.X."/>
        </authorList>
    </citation>
    <scope>NUCLEOTIDE SEQUENCE [LARGE SCALE GENOMIC DNA]</scope>
    <source>
        <strain evidence="2 3">CBS 119388</strain>
    </source>
</reference>
<keyword evidence="3" id="KW-1185">Reference proteome</keyword>
<dbReference type="OrthoDB" id="10436425at2759"/>
<dbReference type="EMBL" id="ML736828">
    <property type="protein sequence ID" value="KAE8399714.1"/>
    <property type="molecule type" value="Genomic_DNA"/>
</dbReference>
<dbReference type="AlphaFoldDB" id="A0A5N7CZW7"/>
<name>A0A5N7CZW7_9EURO</name>